<dbReference type="OrthoDB" id="9787738at2"/>
<dbReference type="GO" id="GO:0008757">
    <property type="term" value="F:S-adenosylmethionine-dependent methyltransferase activity"/>
    <property type="evidence" value="ECO:0007669"/>
    <property type="project" value="InterPro"/>
</dbReference>
<organism evidence="2 3">
    <name type="scientific">Marinibacterium profundimaris</name>
    <dbReference type="NCBI Taxonomy" id="1679460"/>
    <lineage>
        <taxon>Bacteria</taxon>
        <taxon>Pseudomonadati</taxon>
        <taxon>Pseudomonadota</taxon>
        <taxon>Alphaproteobacteria</taxon>
        <taxon>Rhodobacterales</taxon>
        <taxon>Paracoccaceae</taxon>
        <taxon>Marinibacterium</taxon>
    </lineage>
</organism>
<evidence type="ECO:0000313" key="2">
    <source>
        <dbReference type="EMBL" id="OWU73403.1"/>
    </source>
</evidence>
<proteinExistence type="predicted"/>
<keyword evidence="2" id="KW-0808">Transferase</keyword>
<dbReference type="RefSeq" id="WP_088650112.1">
    <property type="nucleotide sequence ID" value="NZ_AQQR01000004.1"/>
</dbReference>
<sequence length="268" mass="29453">MTTIDTEFRGSIPDIYDSHLVPILFEGYGADLARRVARDSPGAVLEIAAGTGAVTRAMAPLLDEGARYVVTDLNEAMLARAQAHHWDDRIEWRQADALALPFGDDSFDVAFCQFGVMFFPDRVAGFSEIRRVLRPGGRFVFNSWGPIERNDFSNIATETLIRIWPEDPPLFLARTPFGYADSGLVEADLRAAGFEEATIEEVERDSLALADDFAFGQTHGSPLRLEIEARGTPKLAEVRQAITDAIEQRLGASPVRGRMLALVAEAVA</sequence>
<dbReference type="PANTHER" id="PTHR43591">
    <property type="entry name" value="METHYLTRANSFERASE"/>
    <property type="match status" value="1"/>
</dbReference>
<protein>
    <submittedName>
        <fullName evidence="2">SAM-dependent methyltransferase</fullName>
    </submittedName>
</protein>
<dbReference type="CDD" id="cd02440">
    <property type="entry name" value="AdoMet_MTases"/>
    <property type="match status" value="1"/>
</dbReference>
<comment type="caution">
    <text evidence="2">The sequence shown here is derived from an EMBL/GenBank/DDBJ whole genome shotgun (WGS) entry which is preliminary data.</text>
</comment>
<evidence type="ECO:0000313" key="3">
    <source>
        <dbReference type="Proteomes" id="UP000215377"/>
    </source>
</evidence>
<dbReference type="Pfam" id="PF08241">
    <property type="entry name" value="Methyltransf_11"/>
    <property type="match status" value="1"/>
</dbReference>
<dbReference type="PANTHER" id="PTHR43591:SF24">
    <property type="entry name" value="2-METHOXY-6-POLYPRENYL-1,4-BENZOQUINOL METHYLASE, MITOCHONDRIAL"/>
    <property type="match status" value="1"/>
</dbReference>
<keyword evidence="2" id="KW-0489">Methyltransferase</keyword>
<feature type="domain" description="Methyltransferase type 11" evidence="1">
    <location>
        <begin position="45"/>
        <end position="141"/>
    </location>
</feature>
<accession>A0A225NI35</accession>
<dbReference type="GO" id="GO:0032259">
    <property type="term" value="P:methylation"/>
    <property type="evidence" value="ECO:0007669"/>
    <property type="project" value="UniProtKB-KW"/>
</dbReference>
<reference evidence="2 3" key="1">
    <citation type="submission" date="2013-04" db="EMBL/GenBank/DDBJ databases">
        <title>Oceanicola sp. 22II1-22F33 Genome Sequencing.</title>
        <authorList>
            <person name="Lai Q."/>
            <person name="Li G."/>
            <person name="Shao Z."/>
        </authorList>
    </citation>
    <scope>NUCLEOTIDE SEQUENCE [LARGE SCALE GENOMIC DNA]</scope>
    <source>
        <strain evidence="2 3">22II1-22F33</strain>
    </source>
</reference>
<dbReference type="EMBL" id="AQQR01000004">
    <property type="protein sequence ID" value="OWU73403.1"/>
    <property type="molecule type" value="Genomic_DNA"/>
</dbReference>
<gene>
    <name evidence="2" type="ORF">ATO3_12005</name>
</gene>
<dbReference type="SUPFAM" id="SSF53335">
    <property type="entry name" value="S-adenosyl-L-methionine-dependent methyltransferases"/>
    <property type="match status" value="1"/>
</dbReference>
<dbReference type="AlphaFoldDB" id="A0A225NI35"/>
<dbReference type="Gene3D" id="3.40.50.150">
    <property type="entry name" value="Vaccinia Virus protein VP39"/>
    <property type="match status" value="1"/>
</dbReference>
<dbReference type="InterPro" id="IPR013216">
    <property type="entry name" value="Methyltransf_11"/>
</dbReference>
<evidence type="ECO:0000259" key="1">
    <source>
        <dbReference type="Pfam" id="PF08241"/>
    </source>
</evidence>
<dbReference type="InterPro" id="IPR029063">
    <property type="entry name" value="SAM-dependent_MTases_sf"/>
</dbReference>
<keyword evidence="3" id="KW-1185">Reference proteome</keyword>
<dbReference type="Proteomes" id="UP000215377">
    <property type="component" value="Unassembled WGS sequence"/>
</dbReference>
<name>A0A225NI35_9RHOB</name>